<organism evidence="3 4">
    <name type="scientific">Umezawaea tangerina</name>
    <dbReference type="NCBI Taxonomy" id="84725"/>
    <lineage>
        <taxon>Bacteria</taxon>
        <taxon>Bacillati</taxon>
        <taxon>Actinomycetota</taxon>
        <taxon>Actinomycetes</taxon>
        <taxon>Pseudonocardiales</taxon>
        <taxon>Pseudonocardiaceae</taxon>
        <taxon>Umezawaea</taxon>
    </lineage>
</organism>
<evidence type="ECO:0000313" key="3">
    <source>
        <dbReference type="EMBL" id="PRY36778.1"/>
    </source>
</evidence>
<feature type="compositionally biased region" description="Low complexity" evidence="1">
    <location>
        <begin position="56"/>
        <end position="70"/>
    </location>
</feature>
<dbReference type="Gene3D" id="2.60.120.260">
    <property type="entry name" value="Galactose-binding domain-like"/>
    <property type="match status" value="1"/>
</dbReference>
<dbReference type="RefSeq" id="WP_106192196.1">
    <property type="nucleotide sequence ID" value="NZ_PVTF01000011.1"/>
</dbReference>
<feature type="region of interest" description="Disordered" evidence="1">
    <location>
        <begin position="52"/>
        <end position="124"/>
    </location>
</feature>
<feature type="compositionally biased region" description="Low complexity" evidence="1">
    <location>
        <begin position="84"/>
        <end position="105"/>
    </location>
</feature>
<feature type="transmembrane region" description="Helical" evidence="2">
    <location>
        <begin position="21"/>
        <end position="42"/>
    </location>
</feature>
<evidence type="ECO:0000256" key="2">
    <source>
        <dbReference type="SAM" id="Phobius"/>
    </source>
</evidence>
<accession>A0A2T0STQ5</accession>
<gene>
    <name evidence="3" type="ORF">CLV43_111150</name>
</gene>
<keyword evidence="2" id="KW-0812">Transmembrane</keyword>
<dbReference type="AlphaFoldDB" id="A0A2T0STQ5"/>
<proteinExistence type="predicted"/>
<evidence type="ECO:0000313" key="4">
    <source>
        <dbReference type="Proteomes" id="UP000239494"/>
    </source>
</evidence>
<keyword evidence="4" id="KW-1185">Reference proteome</keyword>
<feature type="compositionally biased region" description="Pro residues" evidence="1">
    <location>
        <begin position="106"/>
        <end position="118"/>
    </location>
</feature>
<evidence type="ECO:0000256" key="1">
    <source>
        <dbReference type="SAM" id="MobiDB-lite"/>
    </source>
</evidence>
<comment type="caution">
    <text evidence="3">The sequence shown here is derived from an EMBL/GenBank/DDBJ whole genome shotgun (WGS) entry which is preliminary data.</text>
</comment>
<name>A0A2T0STQ5_9PSEU</name>
<protein>
    <submittedName>
        <fullName evidence="3">Uncharacterized protein</fullName>
    </submittedName>
</protein>
<keyword evidence="2" id="KW-1133">Transmembrane helix</keyword>
<sequence>MDEDVSDRKGVVDRRVVLRRLGWTVLAVGITATAVLVPPLVVPDPPVALPPPSAAPPSTGSPSAATPSAVIPSVPATRPGATQPDATPPVVTVSAAPPAGTTGADPPEPVTSSPPPAFPSTTVHAADPANIRTGARVIECASCRGGSRVGYIGGPNILAVRVAGVPAAGTRTLTIVYETEEQRTLMVAVNDGTPQTRRLAGAASLLIPATTSVEVFVPAGDSWIKFFNDTGSAPDINEVVLS</sequence>
<dbReference type="Proteomes" id="UP000239494">
    <property type="component" value="Unassembled WGS sequence"/>
</dbReference>
<dbReference type="EMBL" id="PVTF01000011">
    <property type="protein sequence ID" value="PRY36778.1"/>
    <property type="molecule type" value="Genomic_DNA"/>
</dbReference>
<reference evidence="3 4" key="1">
    <citation type="submission" date="2018-03" db="EMBL/GenBank/DDBJ databases">
        <title>Genomic Encyclopedia of Archaeal and Bacterial Type Strains, Phase II (KMG-II): from individual species to whole genera.</title>
        <authorList>
            <person name="Goeker M."/>
        </authorList>
    </citation>
    <scope>NUCLEOTIDE SEQUENCE [LARGE SCALE GENOMIC DNA]</scope>
    <source>
        <strain evidence="3 4">DSM 44720</strain>
    </source>
</reference>
<keyword evidence="2" id="KW-0472">Membrane</keyword>